<feature type="modified residue" description="N6-(pyridoxal phosphate)lysine" evidence="10">
    <location>
        <position position="112"/>
    </location>
</feature>
<comment type="pathway">
    <text evidence="7">Amino-acid biosynthesis.</text>
</comment>
<dbReference type="Pfam" id="PF24857">
    <property type="entry name" value="THR4_C"/>
    <property type="match status" value="1"/>
</dbReference>
<dbReference type="InterPro" id="IPR051166">
    <property type="entry name" value="Threonine_Synthase"/>
</dbReference>
<comment type="catalytic activity">
    <reaction evidence="8">
        <text>O-phospho-L-homoserine + H2O = L-threonine + phosphate</text>
        <dbReference type="Rhea" id="RHEA:10840"/>
        <dbReference type="ChEBI" id="CHEBI:15377"/>
        <dbReference type="ChEBI" id="CHEBI:43474"/>
        <dbReference type="ChEBI" id="CHEBI:57590"/>
        <dbReference type="ChEBI" id="CHEBI:57926"/>
        <dbReference type="EC" id="4.2.3.1"/>
    </reaction>
</comment>
<dbReference type="GO" id="GO:0009088">
    <property type="term" value="P:threonine biosynthetic process"/>
    <property type="evidence" value="ECO:0007669"/>
    <property type="project" value="UniProtKB-UniRule"/>
</dbReference>
<dbReference type="EMBL" id="JACHEG010000002">
    <property type="protein sequence ID" value="MBB6162492.1"/>
    <property type="molecule type" value="Genomic_DNA"/>
</dbReference>
<comment type="similarity">
    <text evidence="2">Belongs to the threonine synthase family.</text>
</comment>
<keyword evidence="5 10" id="KW-0663">Pyridoxal phosphate</keyword>
<dbReference type="PANTHER" id="PTHR42690">
    <property type="entry name" value="THREONINE SYNTHASE FAMILY MEMBER"/>
    <property type="match status" value="1"/>
</dbReference>
<evidence type="ECO:0000256" key="5">
    <source>
        <dbReference type="ARBA" id="ARBA00022898"/>
    </source>
</evidence>
<comment type="cofactor">
    <cofactor evidence="1 10">
        <name>pyridoxal 5'-phosphate</name>
        <dbReference type="ChEBI" id="CHEBI:597326"/>
    </cofactor>
</comment>
<evidence type="ECO:0000259" key="11">
    <source>
        <dbReference type="Pfam" id="PF14821"/>
    </source>
</evidence>
<dbReference type="CDD" id="cd01560">
    <property type="entry name" value="Thr-synth_2"/>
    <property type="match status" value="1"/>
</dbReference>
<dbReference type="Gene3D" id="3.90.1380.10">
    <property type="entry name" value="Threonine synthase, N-terminal domain"/>
    <property type="match status" value="1"/>
</dbReference>
<dbReference type="InterPro" id="IPR004450">
    <property type="entry name" value="Thr_synthase-like"/>
</dbReference>
<dbReference type="GO" id="GO:0004795">
    <property type="term" value="F:threonine synthase activity"/>
    <property type="evidence" value="ECO:0007669"/>
    <property type="project" value="UniProtKB-UniRule"/>
</dbReference>
<evidence type="ECO:0000256" key="3">
    <source>
        <dbReference type="ARBA" id="ARBA00018679"/>
    </source>
</evidence>
<dbReference type="Pfam" id="PF14821">
    <property type="entry name" value="Thr_synth_N"/>
    <property type="match status" value="1"/>
</dbReference>
<dbReference type="InterPro" id="IPR000634">
    <property type="entry name" value="Ser/Thr_deHydtase_PyrdxlP-BS"/>
</dbReference>
<evidence type="ECO:0000256" key="4">
    <source>
        <dbReference type="ARBA" id="ARBA00022605"/>
    </source>
</evidence>
<dbReference type="EC" id="4.2.3.1" evidence="9"/>
<name>A0A7X0CZM5_9HYPH</name>
<gene>
    <name evidence="12" type="ORF">HNQ72_002310</name>
</gene>
<dbReference type="PANTHER" id="PTHR42690:SF1">
    <property type="entry name" value="THREONINE SYNTHASE-LIKE 2"/>
    <property type="match status" value="1"/>
</dbReference>
<evidence type="ECO:0000313" key="13">
    <source>
        <dbReference type="Proteomes" id="UP000547879"/>
    </source>
</evidence>
<dbReference type="GO" id="GO:0030170">
    <property type="term" value="F:pyridoxal phosphate binding"/>
    <property type="evidence" value="ECO:0007669"/>
    <property type="project" value="InterPro"/>
</dbReference>
<protein>
    <recommendedName>
        <fullName evidence="3 9">Threonine synthase</fullName>
        <ecNumber evidence="9">4.2.3.1</ecNumber>
    </recommendedName>
</protein>
<keyword evidence="4" id="KW-0028">Amino-acid biosynthesis</keyword>
<evidence type="ECO:0000313" key="12">
    <source>
        <dbReference type="EMBL" id="MBB6162492.1"/>
    </source>
</evidence>
<dbReference type="InterPro" id="IPR037158">
    <property type="entry name" value="Thr_synth_N_sf"/>
</dbReference>
<dbReference type="InterPro" id="IPR029144">
    <property type="entry name" value="Thr_synth_N"/>
</dbReference>
<dbReference type="AlphaFoldDB" id="A0A7X0CZM5"/>
<keyword evidence="6 12" id="KW-0456">Lyase</keyword>
<dbReference type="SUPFAM" id="SSF53686">
    <property type="entry name" value="Tryptophan synthase beta subunit-like PLP-dependent enzymes"/>
    <property type="match status" value="1"/>
</dbReference>
<dbReference type="UniPathway" id="UPA00050">
    <property type="reaction ID" value="UER00065"/>
</dbReference>
<dbReference type="Proteomes" id="UP000547879">
    <property type="component" value="Unassembled WGS sequence"/>
</dbReference>
<accession>A0A7X0CZM5</accession>
<evidence type="ECO:0000256" key="7">
    <source>
        <dbReference type="ARBA" id="ARBA00029440"/>
    </source>
</evidence>
<comment type="caution">
    <text evidence="12">The sequence shown here is derived from an EMBL/GenBank/DDBJ whole genome shotgun (WGS) entry which is preliminary data.</text>
</comment>
<organism evidence="12 13">
    <name type="scientific">Rhizobium wenxiniae</name>
    <dbReference type="NCBI Taxonomy" id="1737357"/>
    <lineage>
        <taxon>Bacteria</taxon>
        <taxon>Pseudomonadati</taxon>
        <taxon>Pseudomonadota</taxon>
        <taxon>Alphaproteobacteria</taxon>
        <taxon>Hyphomicrobiales</taxon>
        <taxon>Rhizobiaceae</taxon>
        <taxon>Rhizobium/Agrobacterium group</taxon>
        <taxon>Rhizobium</taxon>
    </lineage>
</organism>
<dbReference type="Gene3D" id="3.40.50.1100">
    <property type="match status" value="2"/>
</dbReference>
<proteinExistence type="inferred from homology"/>
<evidence type="ECO:0000256" key="2">
    <source>
        <dbReference type="ARBA" id="ARBA00005517"/>
    </source>
</evidence>
<feature type="domain" description="Threonine synthase N-terminal" evidence="11">
    <location>
        <begin position="2"/>
        <end position="80"/>
    </location>
</feature>
<evidence type="ECO:0000256" key="9">
    <source>
        <dbReference type="NCBIfam" id="TIGR00260"/>
    </source>
</evidence>
<dbReference type="InterPro" id="IPR036052">
    <property type="entry name" value="TrpB-like_PALP_sf"/>
</dbReference>
<dbReference type="PROSITE" id="PS00165">
    <property type="entry name" value="DEHYDRATASE_SER_THR"/>
    <property type="match status" value="1"/>
</dbReference>
<evidence type="ECO:0000256" key="1">
    <source>
        <dbReference type="ARBA" id="ARBA00001933"/>
    </source>
</evidence>
<dbReference type="NCBIfam" id="TIGR00260">
    <property type="entry name" value="thrC"/>
    <property type="match status" value="1"/>
</dbReference>
<evidence type="ECO:0000256" key="6">
    <source>
        <dbReference type="ARBA" id="ARBA00023239"/>
    </source>
</evidence>
<evidence type="ECO:0000256" key="10">
    <source>
        <dbReference type="PIRSR" id="PIRSR604450-51"/>
    </source>
</evidence>
<evidence type="ECO:0000256" key="8">
    <source>
        <dbReference type="ARBA" id="ARBA00049144"/>
    </source>
</evidence>
<reference evidence="12 13" key="1">
    <citation type="submission" date="2020-08" db="EMBL/GenBank/DDBJ databases">
        <title>Genomic Encyclopedia of Type Strains, Phase IV (KMG-IV): sequencing the most valuable type-strain genomes for metagenomic binning, comparative biology and taxonomic classification.</title>
        <authorList>
            <person name="Goeker M."/>
        </authorList>
    </citation>
    <scope>NUCLEOTIDE SEQUENCE [LARGE SCALE GENOMIC DNA]</scope>
    <source>
        <strain evidence="12 13">DSM 100734</strain>
    </source>
</reference>
<sequence>MEYISTRGTAPALGFRDALMAGLAKDGGLYVPRKWPTLSKKQIRALRGKSYQEVAFEILSLFVDGEIADDKLRGMIDEAYATFRHPAVVPLVQVGPNDFILELFHGTTLAFKDVAMQLLARLMDHVLAERGERATIVGATSGDTGGAAIDAFAGRERTDIFILFPHEKVSPVQQRQMTSSSASNVHAIAVKGNFDDCQNLVKEMFNDAAFRDKVKLSGVNSINWARIMSQVVYYFTAALSLGGPDRKISFTVPTGNFGDIFAGYVAKKMGLPIDRLVIATNDNDILARTLKTGRYEMKGVKATTSPSMDIQISSNFERLLFEAYDRDDAAVRRSMDGLKQSGSFEIKEKALKAIKREFRAGRATERQVAATIRETLSVTGYLLDPHTATGVFVAAKNAKPSSPMVTLSTAHPAKFPAAVKSACGIDPALPSWLSDLMQREERFDILEPELKAVETFIGSNARAK</sequence>
<keyword evidence="13" id="KW-1185">Reference proteome</keyword>
<dbReference type="RefSeq" id="WP_183992354.1">
    <property type="nucleotide sequence ID" value="NZ_BMHW01000002.1"/>
</dbReference>